<keyword evidence="4" id="KW-1185">Reference proteome</keyword>
<feature type="transmembrane region" description="Helical" evidence="2">
    <location>
        <begin position="216"/>
        <end position="246"/>
    </location>
</feature>
<accession>A0AAQ3QFL3</accession>
<dbReference type="GO" id="GO:0016020">
    <property type="term" value="C:membrane"/>
    <property type="evidence" value="ECO:0007669"/>
    <property type="project" value="InterPro"/>
</dbReference>
<dbReference type="GO" id="GO:0042910">
    <property type="term" value="F:xenobiotic transmembrane transporter activity"/>
    <property type="evidence" value="ECO:0007669"/>
    <property type="project" value="InterPro"/>
</dbReference>
<keyword evidence="2" id="KW-0472">Membrane</keyword>
<sequence>MVTAALRRITLPLARSRSALFLQPLSCPCSSAASHAVAIPSTGSKKIGFLALMLHIGMLVLFVYIYGWGLAGLAMAFDISAWIVSLAQVAYIMGWCRDGWTGFSWMTFKDIWVFVRLSLVSAVMLCLEIWYLSILIVLTVHLENVEIAVGCISICVRVSNELGAGRPRATKYVVMVVFIQSLAIGLLFMAIILATRNSFIIIFTSDKNMQQAVARIAYLLSITMVLNSIQPVISGATMCCICEVYLKTEKLKMPINENEQKCCVSLWTKNVKFVFSNLDL</sequence>
<name>A0AAQ3QFL3_9LILI</name>
<evidence type="ECO:0000256" key="2">
    <source>
        <dbReference type="SAM" id="Phobius"/>
    </source>
</evidence>
<dbReference type="AlphaFoldDB" id="A0AAQ3QFL3"/>
<evidence type="ECO:0000313" key="4">
    <source>
        <dbReference type="Proteomes" id="UP001327560"/>
    </source>
</evidence>
<dbReference type="EMBL" id="CP136895">
    <property type="protein sequence ID" value="WOL11046.1"/>
    <property type="molecule type" value="Genomic_DNA"/>
</dbReference>
<protein>
    <submittedName>
        <fullName evidence="3">Uncharacterized protein</fullName>
    </submittedName>
</protein>
<proteinExistence type="inferred from homology"/>
<evidence type="ECO:0000256" key="1">
    <source>
        <dbReference type="ARBA" id="ARBA00010199"/>
    </source>
</evidence>
<feature type="transmembrane region" description="Helical" evidence="2">
    <location>
        <begin position="172"/>
        <end position="196"/>
    </location>
</feature>
<comment type="similarity">
    <text evidence="1">Belongs to the multi antimicrobial extrusion (MATE) (TC 2.A.66.1) family.</text>
</comment>
<feature type="transmembrane region" description="Helical" evidence="2">
    <location>
        <begin position="113"/>
        <end position="138"/>
    </location>
</feature>
<dbReference type="GO" id="GO:0015297">
    <property type="term" value="F:antiporter activity"/>
    <property type="evidence" value="ECO:0007669"/>
    <property type="project" value="InterPro"/>
</dbReference>
<dbReference type="InterPro" id="IPR002528">
    <property type="entry name" value="MATE_fam"/>
</dbReference>
<keyword evidence="2" id="KW-0812">Transmembrane</keyword>
<keyword evidence="2" id="KW-1133">Transmembrane helix</keyword>
<organism evidence="3 4">
    <name type="scientific">Canna indica</name>
    <name type="common">Indian-shot</name>
    <dbReference type="NCBI Taxonomy" id="4628"/>
    <lineage>
        <taxon>Eukaryota</taxon>
        <taxon>Viridiplantae</taxon>
        <taxon>Streptophyta</taxon>
        <taxon>Embryophyta</taxon>
        <taxon>Tracheophyta</taxon>
        <taxon>Spermatophyta</taxon>
        <taxon>Magnoliopsida</taxon>
        <taxon>Liliopsida</taxon>
        <taxon>Zingiberales</taxon>
        <taxon>Cannaceae</taxon>
        <taxon>Canna</taxon>
    </lineage>
</organism>
<dbReference type="Pfam" id="PF01554">
    <property type="entry name" value="MatE"/>
    <property type="match status" value="1"/>
</dbReference>
<dbReference type="PANTHER" id="PTHR11206">
    <property type="entry name" value="MULTIDRUG RESISTANCE PROTEIN"/>
    <property type="match status" value="1"/>
</dbReference>
<dbReference type="Proteomes" id="UP001327560">
    <property type="component" value="Chromosome 6"/>
</dbReference>
<gene>
    <name evidence="3" type="ORF">Cni_G19807</name>
</gene>
<evidence type="ECO:0000313" key="3">
    <source>
        <dbReference type="EMBL" id="WOL11046.1"/>
    </source>
</evidence>
<feature type="transmembrane region" description="Helical" evidence="2">
    <location>
        <begin position="48"/>
        <end position="66"/>
    </location>
</feature>
<reference evidence="3 4" key="1">
    <citation type="submission" date="2023-10" db="EMBL/GenBank/DDBJ databases">
        <title>Chromosome-scale genome assembly provides insights into flower coloration mechanisms of Canna indica.</title>
        <authorList>
            <person name="Li C."/>
        </authorList>
    </citation>
    <scope>NUCLEOTIDE SEQUENCE [LARGE SCALE GENOMIC DNA]</scope>
    <source>
        <tissue evidence="3">Flower</tissue>
    </source>
</reference>
<feature type="transmembrane region" description="Helical" evidence="2">
    <location>
        <begin position="73"/>
        <end position="93"/>
    </location>
</feature>